<dbReference type="OrthoDB" id="1935246at2759"/>
<organism evidence="2 3">
    <name type="scientific">Corchorus olitorius</name>
    <dbReference type="NCBI Taxonomy" id="93759"/>
    <lineage>
        <taxon>Eukaryota</taxon>
        <taxon>Viridiplantae</taxon>
        <taxon>Streptophyta</taxon>
        <taxon>Embryophyta</taxon>
        <taxon>Tracheophyta</taxon>
        <taxon>Spermatophyta</taxon>
        <taxon>Magnoliopsida</taxon>
        <taxon>eudicotyledons</taxon>
        <taxon>Gunneridae</taxon>
        <taxon>Pentapetalae</taxon>
        <taxon>rosids</taxon>
        <taxon>malvids</taxon>
        <taxon>Malvales</taxon>
        <taxon>Malvaceae</taxon>
        <taxon>Grewioideae</taxon>
        <taxon>Apeibeae</taxon>
        <taxon>Corchorus</taxon>
    </lineage>
</organism>
<evidence type="ECO:0000313" key="3">
    <source>
        <dbReference type="Proteomes" id="UP000187203"/>
    </source>
</evidence>
<feature type="region of interest" description="Disordered" evidence="1">
    <location>
        <begin position="1"/>
        <end position="25"/>
    </location>
</feature>
<protein>
    <submittedName>
        <fullName evidence="2">Uncharacterized protein</fullName>
    </submittedName>
</protein>
<dbReference type="Proteomes" id="UP000187203">
    <property type="component" value="Unassembled WGS sequence"/>
</dbReference>
<reference evidence="3" key="1">
    <citation type="submission" date="2013-09" db="EMBL/GenBank/DDBJ databases">
        <title>Corchorus olitorius genome sequencing.</title>
        <authorList>
            <person name="Alam M."/>
            <person name="Haque M.S."/>
            <person name="Islam M.S."/>
            <person name="Emdad E.M."/>
            <person name="Islam M.M."/>
            <person name="Ahmed B."/>
            <person name="Halim A."/>
            <person name="Hossen Q.M.M."/>
            <person name="Hossain M.Z."/>
            <person name="Ahmed R."/>
            <person name="Khan M.M."/>
            <person name="Islam R."/>
            <person name="Rashid M.M."/>
            <person name="Khan S.A."/>
            <person name="Rahman M.S."/>
            <person name="Alam M."/>
            <person name="Yahiya A.S."/>
            <person name="Khan M.S."/>
            <person name="Azam M.S."/>
            <person name="Haque T."/>
            <person name="Lashkar M.Z.H."/>
            <person name="Akhand A.I."/>
            <person name="Morshed G."/>
            <person name="Roy S."/>
            <person name="Uddin K.S."/>
            <person name="Rabeya T."/>
            <person name="Hossain A.S."/>
            <person name="Chowdhury A."/>
            <person name="Snigdha A.R."/>
            <person name="Mortoza M.S."/>
            <person name="Matin S.A."/>
            <person name="Hoque S.M.E."/>
            <person name="Islam M.K."/>
            <person name="Roy D.K."/>
            <person name="Haider R."/>
            <person name="Moosa M.M."/>
            <person name="Elias S.M."/>
            <person name="Hasan A.M."/>
            <person name="Jahan S."/>
            <person name="Shafiuddin M."/>
            <person name="Mahmood N."/>
            <person name="Shommy N.S."/>
        </authorList>
    </citation>
    <scope>NUCLEOTIDE SEQUENCE [LARGE SCALE GENOMIC DNA]</scope>
    <source>
        <strain evidence="3">cv. O-4</strain>
    </source>
</reference>
<gene>
    <name evidence="2" type="ORF">COLO4_38544</name>
</gene>
<name>A0A1R3FUE7_9ROSI</name>
<sequence length="110" mass="12918">MAGREVREYTNLSDPKDKKWGKGKDKLDDEDIAFQRMVAKGTWLPPVGILTQADARGCWRTWRLPSWARRDDLLYLKEQMEAEEDAERLLRRTEKRAFAAFKISFSVQLN</sequence>
<dbReference type="PANTHER" id="PTHR37202">
    <property type="entry name" value="ANKYRIN REPEAT PROTEIN"/>
    <property type="match status" value="1"/>
</dbReference>
<dbReference type="AlphaFoldDB" id="A0A1R3FUE7"/>
<dbReference type="EMBL" id="AWUE01024871">
    <property type="protein sequence ID" value="OMO49468.1"/>
    <property type="molecule type" value="Genomic_DNA"/>
</dbReference>
<evidence type="ECO:0000313" key="2">
    <source>
        <dbReference type="EMBL" id="OMO49468.1"/>
    </source>
</evidence>
<keyword evidence="3" id="KW-1185">Reference proteome</keyword>
<proteinExistence type="predicted"/>
<dbReference type="PANTHER" id="PTHR37202:SF1">
    <property type="entry name" value="ANKYRIN REPEAT PROTEIN"/>
    <property type="match status" value="1"/>
</dbReference>
<accession>A0A1R3FUE7</accession>
<evidence type="ECO:0000256" key="1">
    <source>
        <dbReference type="SAM" id="MobiDB-lite"/>
    </source>
</evidence>
<comment type="caution">
    <text evidence="2">The sequence shown here is derived from an EMBL/GenBank/DDBJ whole genome shotgun (WGS) entry which is preliminary data.</text>
</comment>
<dbReference type="STRING" id="93759.A0A1R3FUE7"/>